<dbReference type="InterPro" id="IPR036388">
    <property type="entry name" value="WH-like_DNA-bd_sf"/>
</dbReference>
<comment type="similarity">
    <text evidence="1">Belongs to the sigma-70 factor family. ECF subfamily.</text>
</comment>
<keyword evidence="11" id="KW-1185">Reference proteome</keyword>
<dbReference type="Pfam" id="PF04542">
    <property type="entry name" value="Sigma70_r2"/>
    <property type="match status" value="1"/>
</dbReference>
<dbReference type="CDD" id="cd06171">
    <property type="entry name" value="Sigma70_r4"/>
    <property type="match status" value="1"/>
</dbReference>
<evidence type="ECO:0000256" key="1">
    <source>
        <dbReference type="ARBA" id="ARBA00010641"/>
    </source>
</evidence>
<dbReference type="SUPFAM" id="SSF88946">
    <property type="entry name" value="Sigma2 domain of RNA polymerase sigma factors"/>
    <property type="match status" value="1"/>
</dbReference>
<dbReference type="Gene3D" id="1.10.1740.10">
    <property type="match status" value="1"/>
</dbReference>
<organism evidence="10 11">
    <name type="scientific">Segatella buccae ATCC 33574</name>
    <dbReference type="NCBI Taxonomy" id="873513"/>
    <lineage>
        <taxon>Bacteria</taxon>
        <taxon>Pseudomonadati</taxon>
        <taxon>Bacteroidota</taxon>
        <taxon>Bacteroidia</taxon>
        <taxon>Bacteroidales</taxon>
        <taxon>Prevotellaceae</taxon>
        <taxon>Segatella</taxon>
    </lineage>
</organism>
<feature type="domain" description="Outer membrane protein beta-barrel" evidence="9">
    <location>
        <begin position="438"/>
        <end position="563"/>
    </location>
</feature>
<dbReference type="eggNOG" id="COG1595">
    <property type="taxonomic scope" value="Bacteria"/>
</dbReference>
<keyword evidence="6" id="KW-1133">Transmembrane helix</keyword>
<dbReference type="NCBIfam" id="TIGR02937">
    <property type="entry name" value="sigma70-ECF"/>
    <property type="match status" value="1"/>
</dbReference>
<dbReference type="InterPro" id="IPR025665">
    <property type="entry name" value="Beta-barrel_OMP_2"/>
</dbReference>
<dbReference type="InterPro" id="IPR013324">
    <property type="entry name" value="RNA_pol_sigma_r3/r4-like"/>
</dbReference>
<dbReference type="PANTHER" id="PTHR43133:SF46">
    <property type="entry name" value="RNA POLYMERASE SIGMA-70 FACTOR ECF SUBFAMILY"/>
    <property type="match status" value="1"/>
</dbReference>
<feature type="region of interest" description="Disordered" evidence="5">
    <location>
        <begin position="235"/>
        <end position="288"/>
    </location>
</feature>
<dbReference type="InterPro" id="IPR014284">
    <property type="entry name" value="RNA_pol_sigma-70_dom"/>
</dbReference>
<dbReference type="Gene3D" id="2.40.160.20">
    <property type="match status" value="1"/>
</dbReference>
<dbReference type="PANTHER" id="PTHR43133">
    <property type="entry name" value="RNA POLYMERASE ECF-TYPE SIGMA FACTO"/>
    <property type="match status" value="1"/>
</dbReference>
<dbReference type="GO" id="GO:0006352">
    <property type="term" value="P:DNA-templated transcription initiation"/>
    <property type="evidence" value="ECO:0007669"/>
    <property type="project" value="InterPro"/>
</dbReference>
<dbReference type="SUPFAM" id="SSF88659">
    <property type="entry name" value="Sigma3 and sigma4 domains of RNA polymerase sigma factors"/>
    <property type="match status" value="1"/>
</dbReference>
<dbReference type="GO" id="GO:0016987">
    <property type="term" value="F:sigma factor activity"/>
    <property type="evidence" value="ECO:0007669"/>
    <property type="project" value="UniProtKB-KW"/>
</dbReference>
<gene>
    <name evidence="10" type="ORF">HMPREF6485_0501</name>
</gene>
<keyword evidence="4" id="KW-0804">Transcription</keyword>
<dbReference type="InterPro" id="IPR039425">
    <property type="entry name" value="RNA_pol_sigma-70-like"/>
</dbReference>
<accession>E6K4C8</accession>
<feature type="compositionally biased region" description="Basic and acidic residues" evidence="5">
    <location>
        <begin position="241"/>
        <end position="266"/>
    </location>
</feature>
<dbReference type="HOGENOM" id="CLU_042247_0_0_10"/>
<protein>
    <submittedName>
        <fullName evidence="10">Sigma-70 region 2</fullName>
    </submittedName>
</protein>
<reference evidence="10 11" key="1">
    <citation type="submission" date="2010-10" db="EMBL/GenBank/DDBJ databases">
        <authorList>
            <person name="Muzny D."/>
            <person name="Qin X."/>
            <person name="Deng J."/>
            <person name="Jiang H."/>
            <person name="Liu Y."/>
            <person name="Qu J."/>
            <person name="Song X.-Z."/>
            <person name="Zhang L."/>
            <person name="Thornton R."/>
            <person name="Coyle M."/>
            <person name="Francisco L."/>
            <person name="Jackson L."/>
            <person name="Javaid M."/>
            <person name="Korchina V."/>
            <person name="Kovar C."/>
            <person name="Mata R."/>
            <person name="Mathew T."/>
            <person name="Ngo R."/>
            <person name="Nguyen L."/>
            <person name="Nguyen N."/>
            <person name="Okwuonu G."/>
            <person name="Ongeri F."/>
            <person name="Pham C."/>
            <person name="Simmons D."/>
            <person name="Wilczek-Boney K."/>
            <person name="Hale W."/>
            <person name="Jakkamsetti A."/>
            <person name="Pham P."/>
            <person name="Ruth R."/>
            <person name="San Lucas F."/>
            <person name="Warren J."/>
            <person name="Zhang J."/>
            <person name="Zhao Z."/>
            <person name="Zhou C."/>
            <person name="Zhu D."/>
            <person name="Lee S."/>
            <person name="Bess C."/>
            <person name="Blankenburg K."/>
            <person name="Forbes L."/>
            <person name="Fu Q."/>
            <person name="Gubbala S."/>
            <person name="Hirani K."/>
            <person name="Jayaseelan J.C."/>
            <person name="Lara F."/>
            <person name="Munidasa M."/>
            <person name="Palculict T."/>
            <person name="Patil S."/>
            <person name="Pu L.-L."/>
            <person name="Saada N."/>
            <person name="Tang L."/>
            <person name="Weissenberger G."/>
            <person name="Zhu Y."/>
            <person name="Hemphill L."/>
            <person name="Shang Y."/>
            <person name="Youmans B."/>
            <person name="Ayvaz T."/>
            <person name="Ross M."/>
            <person name="Santibanez J."/>
            <person name="Aqrawi P."/>
            <person name="Gross S."/>
            <person name="Joshi V."/>
            <person name="Fowler G."/>
            <person name="Nazareth L."/>
            <person name="Reid J."/>
            <person name="Worley K."/>
            <person name="Petrosino J."/>
            <person name="Highlander S."/>
            <person name="Gibbs R."/>
        </authorList>
    </citation>
    <scope>NUCLEOTIDE SEQUENCE [LARGE SCALE GENOMIC DNA]</scope>
    <source>
        <strain evidence="10 11">ATCC 33574</strain>
    </source>
</reference>
<evidence type="ECO:0000256" key="2">
    <source>
        <dbReference type="ARBA" id="ARBA00023015"/>
    </source>
</evidence>
<evidence type="ECO:0000313" key="11">
    <source>
        <dbReference type="Proteomes" id="UP000003112"/>
    </source>
</evidence>
<dbReference type="SUPFAM" id="SSF56925">
    <property type="entry name" value="OMPA-like"/>
    <property type="match status" value="1"/>
</dbReference>
<feature type="domain" description="RNA polymerase sigma-70 region 2" evidence="7">
    <location>
        <begin position="54"/>
        <end position="119"/>
    </location>
</feature>
<sequence>MLRQNKFEKIRTCVQSFGDSRLLYIKRGRYPLVGNYMIRIDACKQGDRRALGELYAAYSRKLLGICRYYVKDESVVEDILHDAFIIIFSSISTLKDEAKLEGWMITIVRNLCLKYLQRAEGRENLLPLVNADALPDESHGTNGSMDLATLLDAIESLPNGHREVFKLAVLDGLSHKEIGELLGIAPHSSSSQLSRAKKLLRTMLTDYWLWLLLPVFIPVYLYLITRHGVEKISENQQMKVDSPKKEGGVMKDDGAGSRAHDVEHAGRSVIRNRNSGGWGRTGEDNAATEGMDWADSTVPRSSMSTGIDSLQRHWMANVGVGDSLFRLPTIPSGKLIASNEQIITKRKQKYPWTFSLGHSSNAATGSGLSTLNYLTVTDYANGGAAAKLYTWNDYMDYLQRNSALMDSAERANLKLIAEKNFQSDDHVLGEKAHHHRPVTFGFSLNKQLSPHWIFGTGLNYTGLKSDFTSEFNGATLKKTQKISYIGIPLRLTYRIWGKGRFNAYATGGVTFELPVHSSFKKKYIVTPDSSYTLQRDIHPRNQWSVNLGVGVQYRLFKPFSLYLEPNMFYYFNNGSDLETYRTEHPFTFTVPFGLRLTW</sequence>
<dbReference type="STRING" id="873513.HMPREF6485_0501"/>
<dbReference type="Pfam" id="PF13568">
    <property type="entry name" value="OMP_b-brl_2"/>
    <property type="match status" value="1"/>
</dbReference>
<dbReference type="GO" id="GO:0003677">
    <property type="term" value="F:DNA binding"/>
    <property type="evidence" value="ECO:0007669"/>
    <property type="project" value="InterPro"/>
</dbReference>
<proteinExistence type="inferred from homology"/>
<keyword evidence="6" id="KW-0812">Transmembrane</keyword>
<dbReference type="InterPro" id="IPR007627">
    <property type="entry name" value="RNA_pol_sigma70_r2"/>
</dbReference>
<dbReference type="Proteomes" id="UP000003112">
    <property type="component" value="Unassembled WGS sequence"/>
</dbReference>
<dbReference type="InterPro" id="IPR013249">
    <property type="entry name" value="RNA_pol_sigma70_r4_t2"/>
</dbReference>
<dbReference type="InterPro" id="IPR011250">
    <property type="entry name" value="OMP/PagP_B-barrel"/>
</dbReference>
<comment type="caution">
    <text evidence="10">The sequence shown here is derived from an EMBL/GenBank/DDBJ whole genome shotgun (WGS) entry which is preliminary data.</text>
</comment>
<keyword evidence="2" id="KW-0805">Transcription regulation</keyword>
<dbReference type="Gene3D" id="1.10.10.10">
    <property type="entry name" value="Winged helix-like DNA-binding domain superfamily/Winged helix DNA-binding domain"/>
    <property type="match status" value="1"/>
</dbReference>
<evidence type="ECO:0000256" key="5">
    <source>
        <dbReference type="SAM" id="MobiDB-lite"/>
    </source>
</evidence>
<dbReference type="EMBL" id="AEPD01000011">
    <property type="protein sequence ID" value="EFU31574.1"/>
    <property type="molecule type" value="Genomic_DNA"/>
</dbReference>
<evidence type="ECO:0000259" key="8">
    <source>
        <dbReference type="Pfam" id="PF08281"/>
    </source>
</evidence>
<evidence type="ECO:0000259" key="9">
    <source>
        <dbReference type="Pfam" id="PF13568"/>
    </source>
</evidence>
<dbReference type="InterPro" id="IPR013325">
    <property type="entry name" value="RNA_pol_sigma_r2"/>
</dbReference>
<feature type="transmembrane region" description="Helical" evidence="6">
    <location>
        <begin position="207"/>
        <end position="225"/>
    </location>
</feature>
<dbReference type="AlphaFoldDB" id="E6K4C8"/>
<keyword evidence="6" id="KW-0472">Membrane</keyword>
<keyword evidence="3" id="KW-0731">Sigma factor</keyword>
<evidence type="ECO:0000256" key="4">
    <source>
        <dbReference type="ARBA" id="ARBA00023163"/>
    </source>
</evidence>
<evidence type="ECO:0000256" key="6">
    <source>
        <dbReference type="SAM" id="Phobius"/>
    </source>
</evidence>
<feature type="domain" description="RNA polymerase sigma factor 70 region 4 type 2" evidence="8">
    <location>
        <begin position="149"/>
        <end position="200"/>
    </location>
</feature>
<dbReference type="Pfam" id="PF08281">
    <property type="entry name" value="Sigma70_r4_2"/>
    <property type="match status" value="1"/>
</dbReference>
<evidence type="ECO:0000313" key="10">
    <source>
        <dbReference type="EMBL" id="EFU31574.1"/>
    </source>
</evidence>
<evidence type="ECO:0000256" key="3">
    <source>
        <dbReference type="ARBA" id="ARBA00023082"/>
    </source>
</evidence>
<name>E6K4C8_9BACT</name>
<evidence type="ECO:0000259" key="7">
    <source>
        <dbReference type="Pfam" id="PF04542"/>
    </source>
</evidence>